<dbReference type="AlphaFoldDB" id="A0AA36G8Z4"/>
<dbReference type="EMBL" id="CATQJA010002665">
    <property type="protein sequence ID" value="CAJ0583655.1"/>
    <property type="molecule type" value="Genomic_DNA"/>
</dbReference>
<protein>
    <submittedName>
        <fullName evidence="2">Uncharacterized protein</fullName>
    </submittedName>
</protein>
<comment type="caution">
    <text evidence="2">The sequence shown here is derived from an EMBL/GenBank/DDBJ whole genome shotgun (WGS) entry which is preliminary data.</text>
</comment>
<name>A0AA36G8Z4_9BILA</name>
<accession>A0AA36G8Z4</accession>
<feature type="non-terminal residue" evidence="2">
    <location>
        <position position="214"/>
    </location>
</feature>
<proteinExistence type="predicted"/>
<gene>
    <name evidence="2" type="ORF">MSPICULIGERA_LOCUS21726</name>
</gene>
<reference evidence="2" key="1">
    <citation type="submission" date="2023-06" db="EMBL/GenBank/DDBJ databases">
        <authorList>
            <person name="Delattre M."/>
        </authorList>
    </citation>
    <scope>NUCLEOTIDE SEQUENCE</scope>
    <source>
        <strain evidence="2">AF72</strain>
    </source>
</reference>
<evidence type="ECO:0000313" key="3">
    <source>
        <dbReference type="Proteomes" id="UP001177023"/>
    </source>
</evidence>
<sequence length="214" mass="23580">MTHPRLVSAKEVRVEQPTVLEQAKPIISPLERLRRADQRIFNALAEKQAILAQFLPGEKLIKKEELDKLAEMLSSVAEMDLKNLDSKALYMASIVHGNRLLDAINQEMVSPKPDDGDPTLNALKAAEKNLPSVPCYKLTAIVAPLLNTIRAQMAQSQERAAELHPAGLSVSEETLTEVSSLQTDPSERKLVTRRLLPTNIPPQPPPPTSLPPPE</sequence>
<dbReference type="Proteomes" id="UP001177023">
    <property type="component" value="Unassembled WGS sequence"/>
</dbReference>
<keyword evidence="3" id="KW-1185">Reference proteome</keyword>
<feature type="region of interest" description="Disordered" evidence="1">
    <location>
        <begin position="178"/>
        <end position="214"/>
    </location>
</feature>
<evidence type="ECO:0000256" key="1">
    <source>
        <dbReference type="SAM" id="MobiDB-lite"/>
    </source>
</evidence>
<organism evidence="2 3">
    <name type="scientific">Mesorhabditis spiculigera</name>
    <dbReference type="NCBI Taxonomy" id="96644"/>
    <lineage>
        <taxon>Eukaryota</taxon>
        <taxon>Metazoa</taxon>
        <taxon>Ecdysozoa</taxon>
        <taxon>Nematoda</taxon>
        <taxon>Chromadorea</taxon>
        <taxon>Rhabditida</taxon>
        <taxon>Rhabditina</taxon>
        <taxon>Rhabditomorpha</taxon>
        <taxon>Rhabditoidea</taxon>
        <taxon>Rhabditidae</taxon>
        <taxon>Mesorhabditinae</taxon>
        <taxon>Mesorhabditis</taxon>
    </lineage>
</organism>
<evidence type="ECO:0000313" key="2">
    <source>
        <dbReference type="EMBL" id="CAJ0583655.1"/>
    </source>
</evidence>
<feature type="compositionally biased region" description="Pro residues" evidence="1">
    <location>
        <begin position="199"/>
        <end position="214"/>
    </location>
</feature>